<dbReference type="EMBL" id="PYNF01000038">
    <property type="protein sequence ID" value="PSU91243.1"/>
    <property type="molecule type" value="Genomic_DNA"/>
</dbReference>
<evidence type="ECO:0000256" key="4">
    <source>
        <dbReference type="ARBA" id="ARBA00022692"/>
    </source>
</evidence>
<sequence length="585" mass="67086">MVRSKNNSFSASVNKGKLMRLILPLLLMSINCFAGNIGNKDDLLLITEEKNSQYNKTKNTTSIRKEVEESISHLNILNERIDELMKESMTLTGSKLDVIALQLIHKNQTRRSLLSFLIQKNNKPYVDETFLLNQVNQQISFIEKEENFYNKKIERDLISLDKVKSSEKFNALKVLNDTQVNIIRTLNNELINYHWLKKLNQPTLQITDKFDKDLNKHLEFTKTSLILNHKTKEISERQFKKATADTSSDLELQALVASRTAEIYTNHLNELISLAEKTNIDTTEYKKILFEYTGVFTDQLLDKKVIMSMATSWFNNLIHWFVNNGPQLLFKIFIISLILMLFTHLRKLIRFIINHIVSSKNLNISMVMQNFLISISGNIILTVGILFSLSQLGINLTPLLTSFGILGLIIGIGLQNILANFASGVMLLIYRPFDIGDYVQAGQVIGTVNKMSLVNTTIKTTTNEIIIIPNNNVWNNTITNITQEKVRRVDLLFHIEHSNDISKTENILYEITNKHNSVLKLPEVKVRLNALTLHSTEFIVQAWVKSEDYWDVYWDITKEVKIKFDAENISLPSIPSMPIHNSATA</sequence>
<comment type="subunit">
    <text evidence="7">Homoheptamer.</text>
</comment>
<dbReference type="InterPro" id="IPR045275">
    <property type="entry name" value="MscS_archaea/bacteria_type"/>
</dbReference>
<evidence type="ECO:0000259" key="10">
    <source>
        <dbReference type="Pfam" id="PF21082"/>
    </source>
</evidence>
<name>A0A2T3QXS4_9GAMM</name>
<feature type="domain" description="Mechanosensitive ion channel MscS" evidence="9">
    <location>
        <begin position="416"/>
        <end position="482"/>
    </location>
</feature>
<feature type="signal peptide" evidence="8">
    <location>
        <begin position="1"/>
        <end position="34"/>
    </location>
</feature>
<comment type="caution">
    <text evidence="12">The sequence shown here is derived from an EMBL/GenBank/DDBJ whole genome shotgun (WGS) entry which is preliminary data.</text>
</comment>
<dbReference type="Pfam" id="PF00924">
    <property type="entry name" value="MS_channel_2nd"/>
    <property type="match status" value="1"/>
</dbReference>
<keyword evidence="7" id="KW-0406">Ion transport</keyword>
<dbReference type="GO" id="GO:0008381">
    <property type="term" value="F:mechanosensitive monoatomic ion channel activity"/>
    <property type="evidence" value="ECO:0007669"/>
    <property type="project" value="InterPro"/>
</dbReference>
<dbReference type="InterPro" id="IPR049278">
    <property type="entry name" value="MS_channel_C"/>
</dbReference>
<dbReference type="AlphaFoldDB" id="A0A2T3QXS4"/>
<dbReference type="EMBL" id="PYOZ01000014">
    <property type="protein sequence ID" value="PSX43611.1"/>
    <property type="molecule type" value="Genomic_DNA"/>
</dbReference>
<dbReference type="Gene3D" id="2.30.30.60">
    <property type="match status" value="1"/>
</dbReference>
<dbReference type="Proteomes" id="UP000241426">
    <property type="component" value="Unassembled WGS sequence"/>
</dbReference>
<keyword evidence="4 7" id="KW-0812">Transmembrane</keyword>
<keyword evidence="7" id="KW-0997">Cell inner membrane</keyword>
<dbReference type="InterPro" id="IPR006685">
    <property type="entry name" value="MscS_channel_2nd"/>
</dbReference>
<keyword evidence="7" id="KW-0813">Transport</keyword>
<keyword evidence="5 7" id="KW-1133">Transmembrane helix</keyword>
<dbReference type="GO" id="GO:0005886">
    <property type="term" value="C:plasma membrane"/>
    <property type="evidence" value="ECO:0007669"/>
    <property type="project" value="UniProtKB-SubCell"/>
</dbReference>
<dbReference type="Pfam" id="PF21082">
    <property type="entry name" value="MS_channel_3rd"/>
    <property type="match status" value="1"/>
</dbReference>
<dbReference type="STRING" id="318456.GCA_001455895_02216"/>
<gene>
    <name evidence="13" type="ORF">C0W53_17820</name>
    <name evidence="12" type="ORF">C9J27_23170</name>
</gene>
<comment type="caution">
    <text evidence="7">Lacks conserved residue(s) required for the propagation of feature annotation.</text>
</comment>
<evidence type="ECO:0000256" key="6">
    <source>
        <dbReference type="ARBA" id="ARBA00023136"/>
    </source>
</evidence>
<evidence type="ECO:0000256" key="1">
    <source>
        <dbReference type="ARBA" id="ARBA00004651"/>
    </source>
</evidence>
<feature type="domain" description="Mechanosensitive ion channel MscS C-terminal" evidence="10">
    <location>
        <begin position="493"/>
        <end position="570"/>
    </location>
</feature>
<evidence type="ECO:0000313" key="15">
    <source>
        <dbReference type="Proteomes" id="UP000241426"/>
    </source>
</evidence>
<dbReference type="InterPro" id="IPR010920">
    <property type="entry name" value="LSM_dom_sf"/>
</dbReference>
<evidence type="ECO:0000313" key="14">
    <source>
        <dbReference type="Proteomes" id="UP000240728"/>
    </source>
</evidence>
<evidence type="ECO:0000313" key="13">
    <source>
        <dbReference type="EMBL" id="PSX43611.1"/>
    </source>
</evidence>
<dbReference type="SUPFAM" id="SSF82689">
    <property type="entry name" value="Mechanosensitive channel protein MscS (YggB), C-terminal domain"/>
    <property type="match status" value="1"/>
</dbReference>
<feature type="domain" description="Mechanosensitive ion channel transmembrane helices 2/3" evidence="11">
    <location>
        <begin position="379"/>
        <end position="415"/>
    </location>
</feature>
<proteinExistence type="inferred from homology"/>
<dbReference type="SUPFAM" id="SSF50182">
    <property type="entry name" value="Sm-like ribonucleoproteins"/>
    <property type="match status" value="1"/>
</dbReference>
<feature type="transmembrane region" description="Helical" evidence="7">
    <location>
        <begin position="402"/>
        <end position="430"/>
    </location>
</feature>
<feature type="transmembrane region" description="Helical" evidence="7">
    <location>
        <begin position="370"/>
        <end position="390"/>
    </location>
</feature>
<keyword evidence="7" id="KW-0407">Ion channel</keyword>
<evidence type="ECO:0000256" key="3">
    <source>
        <dbReference type="ARBA" id="ARBA00022475"/>
    </source>
</evidence>
<protein>
    <recommendedName>
        <fullName evidence="7">Small-conductance mechanosensitive channel</fullName>
    </recommendedName>
</protein>
<comment type="similarity">
    <text evidence="2 7">Belongs to the MscS (TC 1.A.23) family.</text>
</comment>
<dbReference type="InterPro" id="IPR023408">
    <property type="entry name" value="MscS_beta-dom_sf"/>
</dbReference>
<dbReference type="PANTHER" id="PTHR30221:SF1">
    <property type="entry name" value="SMALL-CONDUCTANCE MECHANOSENSITIVE CHANNEL"/>
    <property type="match status" value="1"/>
</dbReference>
<reference evidence="14 15" key="1">
    <citation type="submission" date="2018-01" db="EMBL/GenBank/DDBJ databases">
        <title>Whole genome sequencing of Histamine producing bacteria.</title>
        <authorList>
            <person name="Butler K."/>
        </authorList>
    </citation>
    <scope>NUCLEOTIDE SEQUENCE [LARGE SCALE GENOMIC DNA]</scope>
    <source>
        <strain evidence="13 14">A1-4</strain>
        <strain evidence="12 15">FS-7.2</strain>
    </source>
</reference>
<evidence type="ECO:0000256" key="5">
    <source>
        <dbReference type="ARBA" id="ARBA00022989"/>
    </source>
</evidence>
<feature type="chain" id="PRO_5044580621" description="Small-conductance mechanosensitive channel" evidence="8">
    <location>
        <begin position="35"/>
        <end position="585"/>
    </location>
</feature>
<keyword evidence="14" id="KW-1185">Reference proteome</keyword>
<dbReference type="PANTHER" id="PTHR30221">
    <property type="entry name" value="SMALL-CONDUCTANCE MECHANOSENSITIVE CHANNEL"/>
    <property type="match status" value="1"/>
</dbReference>
<dbReference type="Pfam" id="PF21088">
    <property type="entry name" value="MS_channel_1st"/>
    <property type="match status" value="1"/>
</dbReference>
<accession>A0A2T3QXS4</accession>
<keyword evidence="6 7" id="KW-0472">Membrane</keyword>
<dbReference type="Gene3D" id="1.10.287.1260">
    <property type="match status" value="1"/>
</dbReference>
<dbReference type="InterPro" id="IPR011066">
    <property type="entry name" value="MscS_channel_C_sf"/>
</dbReference>
<evidence type="ECO:0000256" key="8">
    <source>
        <dbReference type="SAM" id="SignalP"/>
    </source>
</evidence>
<dbReference type="Gene3D" id="3.30.70.100">
    <property type="match status" value="1"/>
</dbReference>
<comment type="subcellular location">
    <subcellularLocation>
        <location evidence="7">Cell inner membrane</location>
        <topology evidence="7">Multi-pass membrane protein</topology>
    </subcellularLocation>
    <subcellularLocation>
        <location evidence="1">Cell membrane</location>
        <topology evidence="1">Multi-pass membrane protein</topology>
    </subcellularLocation>
</comment>
<comment type="function">
    <text evidence="7">Mechanosensitive channel that participates in the regulation of osmotic pressure changes within the cell, opening in response to stretch forces in the membrane lipid bilayer, without the need for other proteins. Contributes to normal resistance to hypoosmotic shock. Forms an ion channel of 1.0 nanosiemens conductance with a slight preference for anions.</text>
</comment>
<dbReference type="Proteomes" id="UP000240728">
    <property type="component" value="Unassembled WGS sequence"/>
</dbReference>
<organism evidence="12 15">
    <name type="scientific">Photobacterium kishitanii</name>
    <dbReference type="NCBI Taxonomy" id="318456"/>
    <lineage>
        <taxon>Bacteria</taxon>
        <taxon>Pseudomonadati</taxon>
        <taxon>Pseudomonadota</taxon>
        <taxon>Gammaproteobacteria</taxon>
        <taxon>Vibrionales</taxon>
        <taxon>Vibrionaceae</taxon>
        <taxon>Photobacterium</taxon>
    </lineage>
</organism>
<evidence type="ECO:0000259" key="11">
    <source>
        <dbReference type="Pfam" id="PF21088"/>
    </source>
</evidence>
<evidence type="ECO:0000259" key="9">
    <source>
        <dbReference type="Pfam" id="PF00924"/>
    </source>
</evidence>
<keyword evidence="3" id="KW-1003">Cell membrane</keyword>
<feature type="transmembrane region" description="Helical" evidence="7">
    <location>
        <begin position="328"/>
        <end position="349"/>
    </location>
</feature>
<dbReference type="SUPFAM" id="SSF82861">
    <property type="entry name" value="Mechanosensitive channel protein MscS (YggB), transmembrane region"/>
    <property type="match status" value="1"/>
</dbReference>
<evidence type="ECO:0000313" key="12">
    <source>
        <dbReference type="EMBL" id="PSU91243.1"/>
    </source>
</evidence>
<evidence type="ECO:0000256" key="2">
    <source>
        <dbReference type="ARBA" id="ARBA00008017"/>
    </source>
</evidence>
<keyword evidence="8" id="KW-0732">Signal</keyword>
<evidence type="ECO:0000256" key="7">
    <source>
        <dbReference type="RuleBase" id="RU369025"/>
    </source>
</evidence>
<dbReference type="InterPro" id="IPR049142">
    <property type="entry name" value="MS_channel_1st"/>
</dbReference>
<dbReference type="InterPro" id="IPR011014">
    <property type="entry name" value="MscS_channel_TM-2"/>
</dbReference>